<dbReference type="InterPro" id="IPR036770">
    <property type="entry name" value="Ankyrin_rpt-contain_sf"/>
</dbReference>
<reference evidence="5" key="1">
    <citation type="submission" date="2016-09" db="EMBL/GenBank/DDBJ databases">
        <authorList>
            <person name="Koehorst J."/>
        </authorList>
    </citation>
    <scope>NUCLEOTIDE SEQUENCE [LARGE SCALE GENOMIC DNA]</scope>
</reference>
<evidence type="ECO:0000256" key="3">
    <source>
        <dbReference type="PROSITE-ProRule" id="PRU00023"/>
    </source>
</evidence>
<protein>
    <submittedName>
        <fullName evidence="4">Ankyrin repeats (3 copies)</fullName>
    </submittedName>
</protein>
<dbReference type="EMBL" id="LT629973">
    <property type="protein sequence ID" value="SEH82921.1"/>
    <property type="molecule type" value="Genomic_DNA"/>
</dbReference>
<dbReference type="InterPro" id="IPR011990">
    <property type="entry name" value="TPR-like_helical_dom_sf"/>
</dbReference>
<feature type="repeat" description="ANK" evidence="3">
    <location>
        <begin position="280"/>
        <end position="312"/>
    </location>
</feature>
<dbReference type="OrthoDB" id="928522at2"/>
<accession>A0A1H6L3V7</accession>
<dbReference type="SMART" id="SM00248">
    <property type="entry name" value="ANK"/>
    <property type="match status" value="3"/>
</dbReference>
<dbReference type="Proteomes" id="UP000176204">
    <property type="component" value="Chromosome I"/>
</dbReference>
<dbReference type="SUPFAM" id="SSF81901">
    <property type="entry name" value="HCP-like"/>
    <property type="match status" value="1"/>
</dbReference>
<evidence type="ECO:0000313" key="4">
    <source>
        <dbReference type="EMBL" id="SEH82921.1"/>
    </source>
</evidence>
<dbReference type="PANTHER" id="PTHR24171">
    <property type="entry name" value="ANKYRIN REPEAT DOMAIN-CONTAINING PROTEIN 39-RELATED"/>
    <property type="match status" value="1"/>
</dbReference>
<dbReference type="SMART" id="SM00671">
    <property type="entry name" value="SEL1"/>
    <property type="match status" value="1"/>
</dbReference>
<dbReference type="Pfam" id="PF13606">
    <property type="entry name" value="Ank_3"/>
    <property type="match status" value="1"/>
</dbReference>
<proteinExistence type="predicted"/>
<evidence type="ECO:0000256" key="2">
    <source>
        <dbReference type="ARBA" id="ARBA00023043"/>
    </source>
</evidence>
<dbReference type="Gene3D" id="1.25.40.10">
    <property type="entry name" value="Tetratricopeptide repeat domain"/>
    <property type="match status" value="1"/>
</dbReference>
<sequence>MGIRVVDSGFADEAAAVVPSPSNPMNIALLKTGVLCVLLAVTGFVSAAEGDFRVLFARNQEKDRTAEDQFKLAECYANGDGVAKNLTKAKLWYANAGANGYVPAWKRLGALTVKKVQLKPTVQAKQVSPEVAQAKGLELVRFLRQSYGRGGRLDGTHAKVDMKEVVRLVQEGAYMNAVTPQKELYESALGIALEQNDLKMCDFLLAHGADPNGNWRNYMKNIRMYFPHGTEAERKAVRDSAPRGAVVDMGVSDKKRIAMASKKLKFLVDRGADPMMRCTTGRTMLHWFAISGSPEAISALIKCGVPVDQPNDPDEVSTGKKEDRDEARRTALYAAIEYRNVGATQELIRNKANVNYVDAQGVTPLDYAYEVQKSTLDPKIFFPAREDQVRRITAVIELLQKAGAKRGKKSP</sequence>
<name>A0A1H6L3V7_9BACT</name>
<dbReference type="SUPFAM" id="SSF48403">
    <property type="entry name" value="Ankyrin repeat"/>
    <property type="match status" value="1"/>
</dbReference>
<evidence type="ECO:0000256" key="1">
    <source>
        <dbReference type="ARBA" id="ARBA00022737"/>
    </source>
</evidence>
<organism evidence="4 5">
    <name type="scientific">Akkermansia glycaniphila</name>
    <dbReference type="NCBI Taxonomy" id="1679444"/>
    <lineage>
        <taxon>Bacteria</taxon>
        <taxon>Pseudomonadati</taxon>
        <taxon>Verrucomicrobiota</taxon>
        <taxon>Verrucomicrobiia</taxon>
        <taxon>Verrucomicrobiales</taxon>
        <taxon>Akkermansiaceae</taxon>
        <taxon>Akkermansia</taxon>
    </lineage>
</organism>
<dbReference type="InterPro" id="IPR002110">
    <property type="entry name" value="Ankyrin_rpt"/>
</dbReference>
<dbReference type="STRING" id="1679444.PYTT_1054"/>
<dbReference type="KEGG" id="agl:PYTT_1054"/>
<dbReference type="PROSITE" id="PS50088">
    <property type="entry name" value="ANK_REPEAT"/>
    <property type="match status" value="1"/>
</dbReference>
<keyword evidence="1" id="KW-0677">Repeat</keyword>
<dbReference type="AlphaFoldDB" id="A0A1H6L3V7"/>
<dbReference type="Gene3D" id="1.25.40.20">
    <property type="entry name" value="Ankyrin repeat-containing domain"/>
    <property type="match status" value="2"/>
</dbReference>
<gene>
    <name evidence="4" type="ORF">PYTT_1054</name>
</gene>
<dbReference type="InterPro" id="IPR006597">
    <property type="entry name" value="Sel1-like"/>
</dbReference>
<keyword evidence="2 3" id="KW-0040">ANK repeat</keyword>
<keyword evidence="5" id="KW-1185">Reference proteome</keyword>
<evidence type="ECO:0000313" key="5">
    <source>
        <dbReference type="Proteomes" id="UP000176204"/>
    </source>
</evidence>